<reference evidence="3" key="2">
    <citation type="submission" date="2013-12" db="EMBL/GenBank/DDBJ databases">
        <title>Evolution of pathogenesis and genome organization in the Tremellales.</title>
        <authorList>
            <person name="Cuomo C."/>
            <person name="Litvintseva A."/>
            <person name="Heitman J."/>
            <person name="Chen Y."/>
            <person name="Sun S."/>
            <person name="Springer D."/>
            <person name="Dromer F."/>
            <person name="Young S."/>
            <person name="Zeng Q."/>
            <person name="Chapman S."/>
            <person name="Gujja S."/>
            <person name="Saif S."/>
            <person name="Birren B."/>
        </authorList>
    </citation>
    <scope>NUCLEOTIDE SEQUENCE [LARGE SCALE GENOMIC DNA]</scope>
    <source>
        <strain evidence="3">BCC8398</strain>
    </source>
</reference>
<keyword evidence="3" id="KW-1185">Reference proteome</keyword>
<feature type="compositionally biased region" description="Low complexity" evidence="1">
    <location>
        <begin position="1"/>
        <end position="13"/>
    </location>
</feature>
<evidence type="ECO:0000313" key="3">
    <source>
        <dbReference type="Proteomes" id="UP000092666"/>
    </source>
</evidence>
<sequence>MSTIIASSSASTTPFVYKPMTPPPSQRSAATSTSVSVSRSTSASPAPAQSPAPSSKNATPSPSFSSSSTLSSPALSSPSASPSRSRVSRAGESKQRACSESRYAPYSYPRGEVKVVKKEEDQDVGDVKIGRLNLDHIKRSASPQELAAPDEHNFPTPRPQTARVRPVARQSRRPAHHSSPQRDPRDPRVGTRRPAQQAHHRRAYSMSQISYGFMLFPSLPTSSASAAAAASPPPATLTSRAPHRSAASTPTRSLSSYREMTMSLSPFPMSAAALPSLAASPSVQYISRRELHAEHLLRNPFAYASSRRTGHVRTQSASPAIAQPAARSASQTLSSAHTSRSPSPLKNKVRFAPSPTPSRTPSPPLAREPQPPAQGQLSQQKNIQRRLIFVNPLMAAHLKHGGMVSIKSVDGQRGFKVFAAPIPVPHVAQPAARATTAALSCRTADASMAGGVEMVRSGERSHF</sequence>
<evidence type="ECO:0000256" key="1">
    <source>
        <dbReference type="SAM" id="MobiDB-lite"/>
    </source>
</evidence>
<feature type="compositionally biased region" description="Low complexity" evidence="1">
    <location>
        <begin position="224"/>
        <end position="240"/>
    </location>
</feature>
<dbReference type="OrthoDB" id="2565127at2759"/>
<feature type="region of interest" description="Disordered" evidence="1">
    <location>
        <begin position="307"/>
        <end position="380"/>
    </location>
</feature>
<name>A0A1B9GKD6_9TREE</name>
<feature type="compositionally biased region" description="Basic and acidic residues" evidence="1">
    <location>
        <begin position="111"/>
        <end position="138"/>
    </location>
</feature>
<proteinExistence type="predicted"/>
<feature type="region of interest" description="Disordered" evidence="1">
    <location>
        <begin position="224"/>
        <end position="254"/>
    </location>
</feature>
<gene>
    <name evidence="2" type="ORF">I316_06923</name>
</gene>
<protein>
    <submittedName>
        <fullName evidence="2">Uncharacterized protein</fullName>
    </submittedName>
</protein>
<reference evidence="2 3" key="1">
    <citation type="submission" date="2013-07" db="EMBL/GenBank/DDBJ databases">
        <title>The Genome Sequence of Cryptococcus heveanensis BCC8398.</title>
        <authorList>
            <consortium name="The Broad Institute Genome Sequencing Platform"/>
            <person name="Cuomo C."/>
            <person name="Litvintseva A."/>
            <person name="Chen Y."/>
            <person name="Heitman J."/>
            <person name="Sun S."/>
            <person name="Springer D."/>
            <person name="Dromer F."/>
            <person name="Young S.K."/>
            <person name="Zeng Q."/>
            <person name="Gargeya S."/>
            <person name="Fitzgerald M."/>
            <person name="Abouelleil A."/>
            <person name="Alvarado L."/>
            <person name="Berlin A.M."/>
            <person name="Chapman S.B."/>
            <person name="Dewar J."/>
            <person name="Goldberg J."/>
            <person name="Griggs A."/>
            <person name="Gujja S."/>
            <person name="Hansen M."/>
            <person name="Howarth C."/>
            <person name="Imamovic A."/>
            <person name="Larimer J."/>
            <person name="McCowan C."/>
            <person name="Murphy C."/>
            <person name="Pearson M."/>
            <person name="Priest M."/>
            <person name="Roberts A."/>
            <person name="Saif S."/>
            <person name="Shea T."/>
            <person name="Sykes S."/>
            <person name="Wortman J."/>
            <person name="Nusbaum C."/>
            <person name="Birren B."/>
        </authorList>
    </citation>
    <scope>NUCLEOTIDE SEQUENCE [LARGE SCALE GENOMIC DNA]</scope>
    <source>
        <strain evidence="2 3">BCC8398</strain>
    </source>
</reference>
<feature type="compositionally biased region" description="Pro residues" evidence="1">
    <location>
        <begin position="354"/>
        <end position="372"/>
    </location>
</feature>
<accession>A0A1B9GKD6</accession>
<dbReference type="AlphaFoldDB" id="A0A1B9GKD6"/>
<feature type="compositionally biased region" description="Basic and acidic residues" evidence="1">
    <location>
        <begin position="180"/>
        <end position="189"/>
    </location>
</feature>
<dbReference type="EMBL" id="KV700134">
    <property type="protein sequence ID" value="OCF31520.1"/>
    <property type="molecule type" value="Genomic_DNA"/>
</dbReference>
<feature type="compositionally biased region" description="Low complexity" evidence="1">
    <location>
        <begin position="315"/>
        <end position="331"/>
    </location>
</feature>
<feature type="compositionally biased region" description="Basic and acidic residues" evidence="1">
    <location>
        <begin position="89"/>
        <end position="99"/>
    </location>
</feature>
<feature type="region of interest" description="Disordered" evidence="1">
    <location>
        <begin position="1"/>
        <end position="202"/>
    </location>
</feature>
<evidence type="ECO:0000313" key="2">
    <source>
        <dbReference type="EMBL" id="OCF31520.1"/>
    </source>
</evidence>
<feature type="compositionally biased region" description="Polar residues" evidence="1">
    <location>
        <begin position="332"/>
        <end position="344"/>
    </location>
</feature>
<organism evidence="2 3">
    <name type="scientific">Kwoniella heveanensis BCC8398</name>
    <dbReference type="NCBI Taxonomy" id="1296120"/>
    <lineage>
        <taxon>Eukaryota</taxon>
        <taxon>Fungi</taxon>
        <taxon>Dikarya</taxon>
        <taxon>Basidiomycota</taxon>
        <taxon>Agaricomycotina</taxon>
        <taxon>Tremellomycetes</taxon>
        <taxon>Tremellales</taxon>
        <taxon>Cryptococcaceae</taxon>
        <taxon>Kwoniella</taxon>
    </lineage>
</organism>
<feature type="compositionally biased region" description="Low complexity" evidence="1">
    <location>
        <begin position="26"/>
        <end position="88"/>
    </location>
</feature>
<dbReference type="Proteomes" id="UP000092666">
    <property type="component" value="Unassembled WGS sequence"/>
</dbReference>